<dbReference type="EMBL" id="CAJJDP010000048">
    <property type="protein sequence ID" value="CAD8166335.1"/>
    <property type="molecule type" value="Genomic_DNA"/>
</dbReference>
<evidence type="ECO:0000313" key="1">
    <source>
        <dbReference type="EMBL" id="CAD8166335.1"/>
    </source>
</evidence>
<proteinExistence type="predicted"/>
<evidence type="ECO:0000313" key="2">
    <source>
        <dbReference type="Proteomes" id="UP000683925"/>
    </source>
</evidence>
<organism evidence="1 2">
    <name type="scientific">Paramecium octaurelia</name>
    <dbReference type="NCBI Taxonomy" id="43137"/>
    <lineage>
        <taxon>Eukaryota</taxon>
        <taxon>Sar</taxon>
        <taxon>Alveolata</taxon>
        <taxon>Ciliophora</taxon>
        <taxon>Intramacronucleata</taxon>
        <taxon>Oligohymenophorea</taxon>
        <taxon>Peniculida</taxon>
        <taxon>Parameciidae</taxon>
        <taxon>Paramecium</taxon>
    </lineage>
</organism>
<sequence>MKSNGIRILKNKSNLLHIVIEGNEMNTLCKKQQEAIDYWQKQNPKPLYIKWNQALRDTEIVDFYSNVARENRQLLHSFMMEILKLRLQNYHKNQQSKYQVQGNYFKEYV</sequence>
<comment type="caution">
    <text evidence="1">The sequence shown here is derived from an EMBL/GenBank/DDBJ whole genome shotgun (WGS) entry which is preliminary data.</text>
</comment>
<accession>A0A8S1UNW8</accession>
<name>A0A8S1UNW8_PAROT</name>
<dbReference type="AlphaFoldDB" id="A0A8S1UNW8"/>
<dbReference type="Proteomes" id="UP000683925">
    <property type="component" value="Unassembled WGS sequence"/>
</dbReference>
<protein>
    <submittedName>
        <fullName evidence="1">Uncharacterized protein</fullName>
    </submittedName>
</protein>
<gene>
    <name evidence="1" type="ORF">POCTA_138.1.T0480105</name>
</gene>
<keyword evidence="2" id="KW-1185">Reference proteome</keyword>
<reference evidence="1" key="1">
    <citation type="submission" date="2021-01" db="EMBL/GenBank/DDBJ databases">
        <authorList>
            <consortium name="Genoscope - CEA"/>
            <person name="William W."/>
        </authorList>
    </citation>
    <scope>NUCLEOTIDE SEQUENCE</scope>
</reference>